<dbReference type="AlphaFoldDB" id="W2SDU8"/>
<organism evidence="2 3">
    <name type="scientific">Cyphellophora europaea (strain CBS 101466)</name>
    <name type="common">Phialophora europaea</name>
    <dbReference type="NCBI Taxonomy" id="1220924"/>
    <lineage>
        <taxon>Eukaryota</taxon>
        <taxon>Fungi</taxon>
        <taxon>Dikarya</taxon>
        <taxon>Ascomycota</taxon>
        <taxon>Pezizomycotina</taxon>
        <taxon>Eurotiomycetes</taxon>
        <taxon>Chaetothyriomycetidae</taxon>
        <taxon>Chaetothyriales</taxon>
        <taxon>Cyphellophoraceae</taxon>
        <taxon>Cyphellophora</taxon>
    </lineage>
</organism>
<evidence type="ECO:0000313" key="3">
    <source>
        <dbReference type="Proteomes" id="UP000030752"/>
    </source>
</evidence>
<dbReference type="PANTHER" id="PTHR38705:SF1">
    <property type="entry name" value="PROTEIN RDS1"/>
    <property type="match status" value="1"/>
</dbReference>
<sequence>MKFTSLTLLPLLAGVGSALPVGMAKRQENLDIDILQFALTLEHLENVFYKEALQRFSQADFEAAGFDKHFFDNMLFIVQDEEKHVSLLEGAISAAGVAPVAACTYNFGITDINSFVTLSTVLEGVGTSAYLGGAPLLQDKDILTTAGAILVTEALHTSQQRIAVGEVPAALDLGTPLDANSVFTLASSFIVECPAENAALPFTANPGLTVDTTSCPAPATEVLFKREPTSHEAGLVGPEVVPSEVHPPSPEELQAAQQQAHEMAAAAQDLEAKKTAMMNDHEVMQFQHDVQMLNDKKNNFIAKFGDAFNGLLGNLNLGNLLGGNGKVEAAQPCPFLHEGGHVAFNAEAEIPQGSFVSFVAGLSVVSVQAQVAAQQASVAVPAGVSGQVYAFITNRAIEDNKLAADAIAFGPAIIEVAPPAPVIDFGVLRK</sequence>
<feature type="chain" id="PRO_5004825189" description="Ferritin/DPS protein domain-containing protein" evidence="1">
    <location>
        <begin position="19"/>
        <end position="430"/>
    </location>
</feature>
<evidence type="ECO:0000256" key="1">
    <source>
        <dbReference type="SAM" id="SignalP"/>
    </source>
</evidence>
<dbReference type="RefSeq" id="XP_008711512.1">
    <property type="nucleotide sequence ID" value="XM_008713290.1"/>
</dbReference>
<evidence type="ECO:0008006" key="4">
    <source>
        <dbReference type="Google" id="ProtNLM"/>
    </source>
</evidence>
<dbReference type="PANTHER" id="PTHR38705">
    <property type="entry name" value="PROTEIN RDS1"/>
    <property type="match status" value="1"/>
</dbReference>
<dbReference type="InParanoid" id="W2SDU8"/>
<accession>W2SDU8</accession>
<dbReference type="EMBL" id="KB822711">
    <property type="protein sequence ID" value="ETN46800.1"/>
    <property type="molecule type" value="Genomic_DNA"/>
</dbReference>
<keyword evidence="1" id="KW-0732">Signal</keyword>
<dbReference type="eggNOG" id="ENOG502RXKA">
    <property type="taxonomic scope" value="Eukaryota"/>
</dbReference>
<dbReference type="HOGENOM" id="CLU_029630_0_0_1"/>
<gene>
    <name evidence="2" type="ORF">HMPREF1541_00989</name>
</gene>
<dbReference type="OrthoDB" id="1001765at2759"/>
<keyword evidence="3" id="KW-1185">Reference proteome</keyword>
<protein>
    <recommendedName>
        <fullName evidence="4">Ferritin/DPS protein domain-containing protein</fullName>
    </recommendedName>
</protein>
<feature type="signal peptide" evidence="1">
    <location>
        <begin position="1"/>
        <end position="18"/>
    </location>
</feature>
<dbReference type="Proteomes" id="UP000030752">
    <property type="component" value="Unassembled WGS sequence"/>
</dbReference>
<dbReference type="Pfam" id="PF13668">
    <property type="entry name" value="Ferritin_2"/>
    <property type="match status" value="1"/>
</dbReference>
<proteinExistence type="predicted"/>
<dbReference type="GeneID" id="19968328"/>
<dbReference type="SUPFAM" id="SSF47240">
    <property type="entry name" value="Ferritin-like"/>
    <property type="match status" value="1"/>
</dbReference>
<reference evidence="2 3" key="1">
    <citation type="submission" date="2013-03" db="EMBL/GenBank/DDBJ databases">
        <title>The Genome Sequence of Phialophora europaea CBS 101466.</title>
        <authorList>
            <consortium name="The Broad Institute Genomics Platform"/>
            <person name="Cuomo C."/>
            <person name="de Hoog S."/>
            <person name="Gorbushina A."/>
            <person name="Walker B."/>
            <person name="Young S.K."/>
            <person name="Zeng Q."/>
            <person name="Gargeya S."/>
            <person name="Fitzgerald M."/>
            <person name="Haas B."/>
            <person name="Abouelleil A."/>
            <person name="Allen A.W."/>
            <person name="Alvarado L."/>
            <person name="Arachchi H.M."/>
            <person name="Berlin A.M."/>
            <person name="Chapman S.B."/>
            <person name="Gainer-Dewar J."/>
            <person name="Goldberg J."/>
            <person name="Griggs A."/>
            <person name="Gujja S."/>
            <person name="Hansen M."/>
            <person name="Howarth C."/>
            <person name="Imamovic A."/>
            <person name="Ireland A."/>
            <person name="Larimer J."/>
            <person name="McCowan C."/>
            <person name="Murphy C."/>
            <person name="Pearson M."/>
            <person name="Poon T.W."/>
            <person name="Priest M."/>
            <person name="Roberts A."/>
            <person name="Saif S."/>
            <person name="Shea T."/>
            <person name="Sisk P."/>
            <person name="Sykes S."/>
            <person name="Wortman J."/>
            <person name="Nusbaum C."/>
            <person name="Birren B."/>
        </authorList>
    </citation>
    <scope>NUCLEOTIDE SEQUENCE [LARGE SCALE GENOMIC DNA]</scope>
    <source>
        <strain evidence="2 3">CBS 101466</strain>
    </source>
</reference>
<dbReference type="STRING" id="1220924.W2SDU8"/>
<dbReference type="VEuPathDB" id="FungiDB:HMPREF1541_00989"/>
<dbReference type="InterPro" id="IPR009078">
    <property type="entry name" value="Ferritin-like_SF"/>
</dbReference>
<dbReference type="InterPro" id="IPR039254">
    <property type="entry name" value="Rds1"/>
</dbReference>
<name>W2SDU8_CYPE1</name>
<evidence type="ECO:0000313" key="2">
    <source>
        <dbReference type="EMBL" id="ETN46800.1"/>
    </source>
</evidence>